<gene>
    <name evidence="3" type="ORF">SAMN04515673_1027</name>
</gene>
<name>A0A1I6D299_9RHOB</name>
<accession>A0A1I6D299</accession>
<dbReference type="Proteomes" id="UP000199302">
    <property type="component" value="Unassembled WGS sequence"/>
</dbReference>
<evidence type="ECO:0000256" key="2">
    <source>
        <dbReference type="SAM" id="Phobius"/>
    </source>
</evidence>
<reference evidence="3 4" key="1">
    <citation type="submission" date="2016-10" db="EMBL/GenBank/DDBJ databases">
        <authorList>
            <person name="de Groot N.N."/>
        </authorList>
    </citation>
    <scope>NUCLEOTIDE SEQUENCE [LARGE SCALE GENOMIC DNA]</scope>
    <source>
        <strain evidence="4">KMM 9023,NRIC 0796,JCM 17311,KCTC 23692</strain>
    </source>
</reference>
<evidence type="ECO:0000313" key="4">
    <source>
        <dbReference type="Proteomes" id="UP000199302"/>
    </source>
</evidence>
<keyword evidence="2" id="KW-0812">Transmembrane</keyword>
<feature type="compositionally biased region" description="Basic and acidic residues" evidence="1">
    <location>
        <begin position="31"/>
        <end position="43"/>
    </location>
</feature>
<dbReference type="EMBL" id="FOYI01000002">
    <property type="protein sequence ID" value="SFQ99636.1"/>
    <property type="molecule type" value="Genomic_DNA"/>
</dbReference>
<dbReference type="Pfam" id="PF06170">
    <property type="entry name" value="DUF983"/>
    <property type="match status" value="1"/>
</dbReference>
<proteinExistence type="predicted"/>
<feature type="region of interest" description="Disordered" evidence="1">
    <location>
        <begin position="15"/>
        <end position="43"/>
    </location>
</feature>
<keyword evidence="4" id="KW-1185">Reference proteome</keyword>
<feature type="transmembrane region" description="Helical" evidence="2">
    <location>
        <begin position="95"/>
        <end position="117"/>
    </location>
</feature>
<feature type="transmembrane region" description="Helical" evidence="2">
    <location>
        <begin position="123"/>
        <end position="140"/>
    </location>
</feature>
<evidence type="ECO:0000256" key="1">
    <source>
        <dbReference type="SAM" id="MobiDB-lite"/>
    </source>
</evidence>
<keyword evidence="2" id="KW-1133">Transmembrane helix</keyword>
<organism evidence="3 4">
    <name type="scientific">Poseidonocella sedimentorum</name>
    <dbReference type="NCBI Taxonomy" id="871652"/>
    <lineage>
        <taxon>Bacteria</taxon>
        <taxon>Pseudomonadati</taxon>
        <taxon>Pseudomonadota</taxon>
        <taxon>Alphaproteobacteria</taxon>
        <taxon>Rhodobacterales</taxon>
        <taxon>Roseobacteraceae</taxon>
        <taxon>Poseidonocella</taxon>
    </lineage>
</organism>
<dbReference type="STRING" id="871652.SAMN04515673_1027"/>
<dbReference type="InterPro" id="IPR009325">
    <property type="entry name" value="DUF983"/>
</dbReference>
<dbReference type="AlphaFoldDB" id="A0A1I6D299"/>
<evidence type="ECO:0000313" key="3">
    <source>
        <dbReference type="EMBL" id="SFQ99636.1"/>
    </source>
</evidence>
<sequence length="169" mass="18595">MSAIPTRVQSIMSVESHSAFPDLSDQEGTEEAPRDGAADPAEAERPMGQAVWRGWRGKCPNCGSGPLFRGYLKVRETCPVCDEDLHHHRADDGPAYLTILVVGHIVVPLLHFVFVTWRPDPMTLFTLFAVLSVALSLYLLPRLKGVVVGIQWSRRMHGFGRSDYGAPAG</sequence>
<protein>
    <submittedName>
        <fullName evidence="3">Uncharacterized conserved protein, DUF983 family</fullName>
    </submittedName>
</protein>
<keyword evidence="2" id="KW-0472">Membrane</keyword>